<protein>
    <recommendedName>
        <fullName evidence="3">F-box domain-containing protein</fullName>
    </recommendedName>
</protein>
<gene>
    <name evidence="1" type="ORF">FNAPI_8484</name>
</gene>
<dbReference type="EMBL" id="JAAOAO010000324">
    <property type="protein sequence ID" value="KAF5547653.1"/>
    <property type="molecule type" value="Genomic_DNA"/>
</dbReference>
<proteinExistence type="predicted"/>
<sequence length="731" mass="83718">MLVAQIWDDATLVPSGGDGDLFHDYFDESDEEVPTELAADLQKRPFTWFTRGSKSSRAVMESGTDEDMFRYALRRLPNLKRVVVTPAAHGYLFEPLYKTPMIRSFPYGFIYPVPRGWPTPLPGHEWAFAMPWFGDDAVEEDKSLYHGFQVVTKVLAEEKHNVTELMLDDHQINTGINHFALNRGADEYDNFFDILKRPGFQKLKLSLLVGFYLGEDYDIYDNGYFFRTDFATNRRSWTIDMYNYTSLFDVFPIDRWQQLKHFGLSNVLVAQTDLIAFLSKLSPTVQSVELSFLTFMEGDGHYISLMEDIRDKLDWKHRPIERRIKIFAKIFCYLSYYGRYICVDKEVEEFVYNDGPQPFQLRQPGNSSDVDTGTGVLKDLFDPAWERPNDYSPERSLHLASLQTTSTTSELFLNTRTMASGNPNAALDRMPLELLLITTEDADYETLKILTLVCKRLRMAFLPQTASKITVAGNVPQMISRLVSLLKIHPHSPTGGVSQYVKHVFFRPEPPQMIPPSFRLPRLVGGFCREATSLQKVTVATYDFYKVLEAHASQIKGLAFVDLQGIPGTGPNPRLATRFLNDVENNFTQLECLVLGEFLNPKFAWGQHQFRDLTAKTDLNTMIVKVIMVLRSMPKLVRFAFVLSEDTIGVRSYSGDEDEWEPWTNDNGKGLWYAGLVHNMSSCIPGLEQLCIRAQPTAYCRGIRSPGEPQMVVTWETDQEETDDEFDNFFD</sequence>
<name>A0A8H5J4W1_9HYPO</name>
<comment type="caution">
    <text evidence="1">The sequence shown here is derived from an EMBL/GenBank/DDBJ whole genome shotgun (WGS) entry which is preliminary data.</text>
</comment>
<keyword evidence="2" id="KW-1185">Reference proteome</keyword>
<organism evidence="1 2">
    <name type="scientific">Fusarium napiforme</name>
    <dbReference type="NCBI Taxonomy" id="42672"/>
    <lineage>
        <taxon>Eukaryota</taxon>
        <taxon>Fungi</taxon>
        <taxon>Dikarya</taxon>
        <taxon>Ascomycota</taxon>
        <taxon>Pezizomycotina</taxon>
        <taxon>Sordariomycetes</taxon>
        <taxon>Hypocreomycetidae</taxon>
        <taxon>Hypocreales</taxon>
        <taxon>Nectriaceae</taxon>
        <taxon>Fusarium</taxon>
        <taxon>Fusarium fujikuroi species complex</taxon>
    </lineage>
</organism>
<evidence type="ECO:0000313" key="1">
    <source>
        <dbReference type="EMBL" id="KAF5547653.1"/>
    </source>
</evidence>
<reference evidence="1 2" key="1">
    <citation type="submission" date="2020-05" db="EMBL/GenBank/DDBJ databases">
        <title>Identification and distribution of gene clusters putatively required for synthesis of sphingolipid metabolism inhibitors in phylogenetically diverse species of the filamentous fungus Fusarium.</title>
        <authorList>
            <person name="Kim H.-S."/>
            <person name="Busman M."/>
            <person name="Brown D.W."/>
            <person name="Divon H."/>
            <person name="Uhlig S."/>
            <person name="Proctor R.H."/>
        </authorList>
    </citation>
    <scope>NUCLEOTIDE SEQUENCE [LARGE SCALE GENOMIC DNA]</scope>
    <source>
        <strain evidence="1 2">NRRL 25196</strain>
    </source>
</reference>
<accession>A0A8H5J4W1</accession>
<evidence type="ECO:0000313" key="2">
    <source>
        <dbReference type="Proteomes" id="UP000574317"/>
    </source>
</evidence>
<dbReference type="AlphaFoldDB" id="A0A8H5J4W1"/>
<dbReference type="Proteomes" id="UP000574317">
    <property type="component" value="Unassembled WGS sequence"/>
</dbReference>
<evidence type="ECO:0008006" key="3">
    <source>
        <dbReference type="Google" id="ProtNLM"/>
    </source>
</evidence>